<evidence type="ECO:0000259" key="7">
    <source>
        <dbReference type="Pfam" id="PF00728"/>
    </source>
</evidence>
<feature type="non-terminal residue" evidence="8">
    <location>
        <position position="1"/>
    </location>
</feature>
<evidence type="ECO:0000256" key="5">
    <source>
        <dbReference type="ARBA" id="ARBA00030512"/>
    </source>
</evidence>
<feature type="active site" description="Proton donor" evidence="6">
    <location>
        <position position="118"/>
    </location>
</feature>
<evidence type="ECO:0000256" key="6">
    <source>
        <dbReference type="PIRSR" id="PIRSR625705-1"/>
    </source>
</evidence>
<dbReference type="AlphaFoldDB" id="A0A227J8K0"/>
<protein>
    <recommendedName>
        <fullName evidence="3">beta-N-acetylhexosaminidase</fullName>
        <ecNumber evidence="3">3.2.1.52</ecNumber>
    </recommendedName>
    <alternativeName>
        <fullName evidence="5">Beta-N-acetylhexosaminidase</fullName>
    </alternativeName>
</protein>
<dbReference type="GO" id="GO:0005975">
    <property type="term" value="P:carbohydrate metabolic process"/>
    <property type="evidence" value="ECO:0007669"/>
    <property type="project" value="InterPro"/>
</dbReference>
<accession>A0A227J8K0</accession>
<sequence>GAWRGLDETNEPQYTHLAERYGGFYTQEDIKDVVAFASKRGITVIPEIDVPGHCRAAIKSLPHLLVEAEDTTEYRSIQHYNDNVINPALPGSYEFIDKVLEEVSALFPAPYVHIGADEVPNGVWSK</sequence>
<evidence type="ECO:0000313" key="8">
    <source>
        <dbReference type="EMBL" id="OXE30725.1"/>
    </source>
</evidence>
<feature type="domain" description="Glycoside hydrolase family 20 catalytic" evidence="7">
    <location>
        <begin position="10"/>
        <end position="126"/>
    </location>
</feature>
<dbReference type="Pfam" id="PF00728">
    <property type="entry name" value="Glyco_hydro_20"/>
    <property type="match status" value="1"/>
</dbReference>
<dbReference type="STRING" id="670.ACZ92_20610"/>
<keyword evidence="4" id="KW-0378">Hydrolase</keyword>
<dbReference type="InterPro" id="IPR017853">
    <property type="entry name" value="GH"/>
</dbReference>
<comment type="caution">
    <text evidence="8">The sequence shown here is derived from an EMBL/GenBank/DDBJ whole genome shotgun (WGS) entry which is preliminary data.</text>
</comment>
<gene>
    <name evidence="8" type="ORF">CA163_21835</name>
</gene>
<dbReference type="Gene3D" id="3.20.20.80">
    <property type="entry name" value="Glycosidases"/>
    <property type="match status" value="1"/>
</dbReference>
<comment type="catalytic activity">
    <reaction evidence="1">
        <text>Hydrolysis of terminal non-reducing N-acetyl-D-hexosamine residues in N-acetyl-beta-D-hexosaminides.</text>
        <dbReference type="EC" id="3.2.1.52"/>
    </reaction>
</comment>
<reference evidence="8 9" key="1">
    <citation type="journal article" date="2017" name="Appl. Environ. Microbiol.">
        <title>Parallel evolution of two clades of a major Atlantic endemic Vibrio parahaemolyticus pathogen lineage by independent acquisition of related pathogenicity islands.</title>
        <authorList>
            <person name="Xu F."/>
            <person name="Gonzalez-Escalona N."/>
            <person name="Drees K.P."/>
            <person name="Sebra R.P."/>
            <person name="Cooper V.S."/>
            <person name="Jones S.H."/>
            <person name="Whistler C.A."/>
        </authorList>
    </citation>
    <scope>NUCLEOTIDE SEQUENCE [LARGE SCALE GENOMIC DNA]</scope>
    <source>
        <strain evidence="8 9">MAVP-3</strain>
    </source>
</reference>
<dbReference type="InterPro" id="IPR015883">
    <property type="entry name" value="Glyco_hydro_20_cat"/>
</dbReference>
<dbReference type="GO" id="GO:0016020">
    <property type="term" value="C:membrane"/>
    <property type="evidence" value="ECO:0007669"/>
    <property type="project" value="TreeGrafter"/>
</dbReference>
<evidence type="ECO:0000256" key="1">
    <source>
        <dbReference type="ARBA" id="ARBA00001231"/>
    </source>
</evidence>
<organism evidence="8 9">
    <name type="scientific">Vibrio parahaemolyticus</name>
    <dbReference type="NCBI Taxonomy" id="670"/>
    <lineage>
        <taxon>Bacteria</taxon>
        <taxon>Pseudomonadati</taxon>
        <taxon>Pseudomonadota</taxon>
        <taxon>Gammaproteobacteria</taxon>
        <taxon>Vibrionales</taxon>
        <taxon>Vibrionaceae</taxon>
        <taxon>Vibrio</taxon>
    </lineage>
</organism>
<comment type="similarity">
    <text evidence="2">Belongs to the glycosyl hydrolase 20 family.</text>
</comment>
<dbReference type="GO" id="GO:0004563">
    <property type="term" value="F:beta-N-acetylhexosaminidase activity"/>
    <property type="evidence" value="ECO:0007669"/>
    <property type="project" value="UniProtKB-EC"/>
</dbReference>
<dbReference type="PRINTS" id="PR00738">
    <property type="entry name" value="GLHYDRLASE20"/>
</dbReference>
<name>A0A227J8K0_VIBPH</name>
<dbReference type="InterPro" id="IPR025705">
    <property type="entry name" value="Beta_hexosaminidase_sua/sub"/>
</dbReference>
<dbReference type="GO" id="GO:0030203">
    <property type="term" value="P:glycosaminoglycan metabolic process"/>
    <property type="evidence" value="ECO:0007669"/>
    <property type="project" value="TreeGrafter"/>
</dbReference>
<dbReference type="EMBL" id="NIXT01001931">
    <property type="protein sequence ID" value="OXE30725.1"/>
    <property type="molecule type" value="Genomic_DNA"/>
</dbReference>
<evidence type="ECO:0000256" key="2">
    <source>
        <dbReference type="ARBA" id="ARBA00006285"/>
    </source>
</evidence>
<dbReference type="SUPFAM" id="SSF51445">
    <property type="entry name" value="(Trans)glycosidases"/>
    <property type="match status" value="1"/>
</dbReference>
<dbReference type="EC" id="3.2.1.52" evidence="3"/>
<dbReference type="PANTHER" id="PTHR22600:SF57">
    <property type="entry name" value="BETA-N-ACETYLHEXOSAMINIDASE"/>
    <property type="match status" value="1"/>
</dbReference>
<evidence type="ECO:0000256" key="3">
    <source>
        <dbReference type="ARBA" id="ARBA00012663"/>
    </source>
</evidence>
<dbReference type="Proteomes" id="UP000214596">
    <property type="component" value="Unassembled WGS sequence"/>
</dbReference>
<evidence type="ECO:0000313" key="9">
    <source>
        <dbReference type="Proteomes" id="UP000214596"/>
    </source>
</evidence>
<evidence type="ECO:0000256" key="4">
    <source>
        <dbReference type="ARBA" id="ARBA00022801"/>
    </source>
</evidence>
<proteinExistence type="inferred from homology"/>
<dbReference type="PANTHER" id="PTHR22600">
    <property type="entry name" value="BETA-HEXOSAMINIDASE"/>
    <property type="match status" value="1"/>
</dbReference>
<feature type="non-terminal residue" evidence="8">
    <location>
        <position position="126"/>
    </location>
</feature>